<dbReference type="AlphaFoldDB" id="A0AAE1WLR5"/>
<evidence type="ECO:0000256" key="2">
    <source>
        <dbReference type="ARBA" id="ARBA00009177"/>
    </source>
</evidence>
<dbReference type="Proteomes" id="UP001289374">
    <property type="component" value="Unassembled WGS sequence"/>
</dbReference>
<protein>
    <recommendedName>
        <fullName evidence="8">Auxin efflux carrier component</fullName>
    </recommendedName>
</protein>
<dbReference type="GO" id="GO:0009926">
    <property type="term" value="P:auxin polar transport"/>
    <property type="evidence" value="ECO:0007669"/>
    <property type="project" value="TreeGrafter"/>
</dbReference>
<feature type="transmembrane region" description="Helical" evidence="8">
    <location>
        <begin position="437"/>
        <end position="456"/>
    </location>
</feature>
<keyword evidence="5 8" id="KW-1133">Transmembrane helix</keyword>
<dbReference type="GO" id="GO:0005783">
    <property type="term" value="C:endoplasmic reticulum"/>
    <property type="evidence" value="ECO:0007669"/>
    <property type="project" value="TreeGrafter"/>
</dbReference>
<comment type="function">
    <text evidence="8">May act as a component of the auxin efflux carrier.</text>
</comment>
<dbReference type="Pfam" id="PF03547">
    <property type="entry name" value="Mem_trans"/>
    <property type="match status" value="1"/>
</dbReference>
<organism evidence="10 11">
    <name type="scientific">Sesamum angolense</name>
    <dbReference type="NCBI Taxonomy" id="2727404"/>
    <lineage>
        <taxon>Eukaryota</taxon>
        <taxon>Viridiplantae</taxon>
        <taxon>Streptophyta</taxon>
        <taxon>Embryophyta</taxon>
        <taxon>Tracheophyta</taxon>
        <taxon>Spermatophyta</taxon>
        <taxon>Magnoliopsida</taxon>
        <taxon>eudicotyledons</taxon>
        <taxon>Gunneridae</taxon>
        <taxon>Pentapetalae</taxon>
        <taxon>asterids</taxon>
        <taxon>lamiids</taxon>
        <taxon>Lamiales</taxon>
        <taxon>Pedaliaceae</taxon>
        <taxon>Sesamum</taxon>
    </lineage>
</organism>
<dbReference type="GO" id="GO:0005886">
    <property type="term" value="C:plasma membrane"/>
    <property type="evidence" value="ECO:0007669"/>
    <property type="project" value="TreeGrafter"/>
</dbReference>
<feature type="transmembrane region" description="Helical" evidence="8">
    <location>
        <begin position="31"/>
        <end position="50"/>
    </location>
</feature>
<gene>
    <name evidence="10" type="ORF">Sango_1718400</name>
</gene>
<feature type="transmembrane region" description="Helical" evidence="8">
    <location>
        <begin position="7"/>
        <end position="25"/>
    </location>
</feature>
<evidence type="ECO:0000256" key="9">
    <source>
        <dbReference type="SAM" id="MobiDB-lite"/>
    </source>
</evidence>
<keyword evidence="4 8" id="KW-0812">Transmembrane</keyword>
<comment type="similarity">
    <text evidence="2 8">Belongs to the auxin efflux carrier (TC 2.A.69.1) family.</text>
</comment>
<dbReference type="GO" id="GO:0010329">
    <property type="term" value="F:auxin efflux transmembrane transporter activity"/>
    <property type="evidence" value="ECO:0007669"/>
    <property type="project" value="TreeGrafter"/>
</dbReference>
<feature type="region of interest" description="Disordered" evidence="9">
    <location>
        <begin position="341"/>
        <end position="381"/>
    </location>
</feature>
<name>A0AAE1WLR5_9LAMI</name>
<dbReference type="PANTHER" id="PTHR31752:SF18">
    <property type="entry name" value="AUXIN EFFLUX CARRIER COMPONENT 1"/>
    <property type="match status" value="1"/>
</dbReference>
<keyword evidence="3 8" id="KW-0813">Transport</keyword>
<feature type="transmembrane region" description="Helical" evidence="8">
    <location>
        <begin position="92"/>
        <end position="112"/>
    </location>
</feature>
<evidence type="ECO:0000313" key="11">
    <source>
        <dbReference type="Proteomes" id="UP001289374"/>
    </source>
</evidence>
<sequence length="550" mass="60243">MITLSDFYHVMTAMVPLYVAMTLAYGSVKWFIAADTLQKLIVLAVLAVWANLSKRGCLEWTITLFSLSTLPNTLVMGIPLLKGMYGEFSGDLMVQIVVLQCIIWYTLMLFMFEFRGARMLISEQFPDTAGSIVSIHVDSDVMSLDGRQPLETEAEIKEDGKLHVTVRKSNASRSDIFSRGFSSNTPRASNLTNAEIYSLQSSRNPTPRGSSFNHTDFYSMMQGGGRNSNFGANDVYGLSASRGPTPRPSNFEEETANKSRFYPNQYPAPNPGMFSPTAASKLAKKQNGQHKSGEEGGGKDLHMFVWSSSASPVSDVFGGHDYGAPDHHAANAKEVRVAVSPAKVEGRRENEEEYMEREDLSFRKRENEAEKKGNGNGNGKAMMPPASVMTRLILIMVWRKLIRNPNTYSSLLGLTWSLVSFRWHVEMPAIIAKSISILSDAGLGMAMFSLGLFMALQPRIIACGNSVAAFSMAVRFLTGPAVMAAASIAVGLRGVLLRVAIVQAALPQGIVPFVFAKEYNVHPDILSTGVIFGMLIALPITLVYYILLGL</sequence>
<dbReference type="InterPro" id="IPR004776">
    <property type="entry name" value="Mem_transp_PIN-like"/>
</dbReference>
<evidence type="ECO:0000313" key="10">
    <source>
        <dbReference type="EMBL" id="KAK4395641.1"/>
    </source>
</evidence>
<reference evidence="10" key="2">
    <citation type="journal article" date="2024" name="Plant">
        <title>Genomic evolution and insights into agronomic trait innovations of Sesamum species.</title>
        <authorList>
            <person name="Miao H."/>
            <person name="Wang L."/>
            <person name="Qu L."/>
            <person name="Liu H."/>
            <person name="Sun Y."/>
            <person name="Le M."/>
            <person name="Wang Q."/>
            <person name="Wei S."/>
            <person name="Zheng Y."/>
            <person name="Lin W."/>
            <person name="Duan Y."/>
            <person name="Cao H."/>
            <person name="Xiong S."/>
            <person name="Wang X."/>
            <person name="Wei L."/>
            <person name="Li C."/>
            <person name="Ma Q."/>
            <person name="Ju M."/>
            <person name="Zhao R."/>
            <person name="Li G."/>
            <person name="Mu C."/>
            <person name="Tian Q."/>
            <person name="Mei H."/>
            <person name="Zhang T."/>
            <person name="Gao T."/>
            <person name="Zhang H."/>
        </authorList>
    </citation>
    <scope>NUCLEOTIDE SEQUENCE</scope>
    <source>
        <strain evidence="10">K16</strain>
    </source>
</reference>
<evidence type="ECO:0000256" key="1">
    <source>
        <dbReference type="ARBA" id="ARBA00004141"/>
    </source>
</evidence>
<evidence type="ECO:0000256" key="7">
    <source>
        <dbReference type="ARBA" id="ARBA00023294"/>
    </source>
</evidence>
<feature type="region of interest" description="Disordered" evidence="9">
    <location>
        <begin position="241"/>
        <end position="299"/>
    </location>
</feature>
<feature type="transmembrane region" description="Helical" evidence="8">
    <location>
        <begin position="62"/>
        <end position="80"/>
    </location>
</feature>
<keyword evidence="6 8" id="KW-0472">Membrane</keyword>
<dbReference type="InterPro" id="IPR051107">
    <property type="entry name" value="Auxin_Efflux_Carrier"/>
</dbReference>
<dbReference type="PANTHER" id="PTHR31752">
    <property type="entry name" value="AUXIN EFFLUX CARRIER COMPONENT 1B-RELATED"/>
    <property type="match status" value="1"/>
</dbReference>
<comment type="caution">
    <text evidence="8">Lacks conserved residue(s) required for the propagation of feature annotation.</text>
</comment>
<dbReference type="GO" id="GO:0009734">
    <property type="term" value="P:auxin-activated signaling pathway"/>
    <property type="evidence" value="ECO:0007669"/>
    <property type="project" value="UniProtKB-UniRule"/>
</dbReference>
<comment type="caution">
    <text evidence="10">The sequence shown here is derived from an EMBL/GenBank/DDBJ whole genome shotgun (WGS) entry which is preliminary data.</text>
</comment>
<evidence type="ECO:0000256" key="6">
    <source>
        <dbReference type="ARBA" id="ARBA00023136"/>
    </source>
</evidence>
<reference evidence="10" key="1">
    <citation type="submission" date="2020-06" db="EMBL/GenBank/DDBJ databases">
        <authorList>
            <person name="Li T."/>
            <person name="Hu X."/>
            <person name="Zhang T."/>
            <person name="Song X."/>
            <person name="Zhang H."/>
            <person name="Dai N."/>
            <person name="Sheng W."/>
            <person name="Hou X."/>
            <person name="Wei L."/>
        </authorList>
    </citation>
    <scope>NUCLEOTIDE SEQUENCE</scope>
    <source>
        <strain evidence="10">K16</strain>
        <tissue evidence="10">Leaf</tissue>
    </source>
</reference>
<feature type="transmembrane region" description="Helical" evidence="8">
    <location>
        <begin position="468"/>
        <end position="489"/>
    </location>
</feature>
<feature type="compositionally biased region" description="Basic and acidic residues" evidence="9">
    <location>
        <begin position="357"/>
        <end position="373"/>
    </location>
</feature>
<evidence type="ECO:0000256" key="5">
    <source>
        <dbReference type="ARBA" id="ARBA00022989"/>
    </source>
</evidence>
<feature type="transmembrane region" description="Helical" evidence="8">
    <location>
        <begin position="528"/>
        <end position="547"/>
    </location>
</feature>
<evidence type="ECO:0000256" key="3">
    <source>
        <dbReference type="ARBA" id="ARBA00022448"/>
    </source>
</evidence>
<keyword evidence="7 8" id="KW-0927">Auxin signaling pathway</keyword>
<evidence type="ECO:0000256" key="4">
    <source>
        <dbReference type="ARBA" id="ARBA00022692"/>
    </source>
</evidence>
<dbReference type="NCBIfam" id="TIGR00946">
    <property type="entry name" value="2a69"/>
    <property type="match status" value="1"/>
</dbReference>
<comment type="subcellular location">
    <subcellularLocation>
        <location evidence="1 8">Membrane</location>
        <topology evidence="1 8">Multi-pass membrane protein</topology>
    </subcellularLocation>
</comment>
<accession>A0AAE1WLR5</accession>
<dbReference type="InterPro" id="IPR014024">
    <property type="entry name" value="Auxin_eff_plant"/>
</dbReference>
<proteinExistence type="inferred from homology"/>
<evidence type="ECO:0000256" key="8">
    <source>
        <dbReference type="RuleBase" id="RU362108"/>
    </source>
</evidence>
<dbReference type="EMBL" id="JACGWL010000009">
    <property type="protein sequence ID" value="KAK4395641.1"/>
    <property type="molecule type" value="Genomic_DNA"/>
</dbReference>
<keyword evidence="11" id="KW-1185">Reference proteome</keyword>
<feature type="transmembrane region" description="Helical" evidence="8">
    <location>
        <begin position="495"/>
        <end position="516"/>
    </location>
</feature>